<evidence type="ECO:0000313" key="2">
    <source>
        <dbReference type="Proteomes" id="UP000576225"/>
    </source>
</evidence>
<evidence type="ECO:0000313" key="1">
    <source>
        <dbReference type="EMBL" id="NMD87346.1"/>
    </source>
</evidence>
<organism evidence="1 2">
    <name type="scientific">Victivallis vadensis</name>
    <dbReference type="NCBI Taxonomy" id="172901"/>
    <lineage>
        <taxon>Bacteria</taxon>
        <taxon>Pseudomonadati</taxon>
        <taxon>Lentisphaerota</taxon>
        <taxon>Lentisphaeria</taxon>
        <taxon>Victivallales</taxon>
        <taxon>Victivallaceae</taxon>
        <taxon>Victivallis</taxon>
    </lineage>
</organism>
<comment type="caution">
    <text evidence="1">The sequence shown here is derived from an EMBL/GenBank/DDBJ whole genome shotgun (WGS) entry which is preliminary data.</text>
</comment>
<proteinExistence type="predicted"/>
<dbReference type="EMBL" id="JABAEW010000022">
    <property type="protein sequence ID" value="NMD87346.1"/>
    <property type="molecule type" value="Genomic_DNA"/>
</dbReference>
<dbReference type="RefSeq" id="WP_168962802.1">
    <property type="nucleotide sequence ID" value="NZ_JABAEW010000022.1"/>
</dbReference>
<dbReference type="Proteomes" id="UP000576225">
    <property type="component" value="Unassembled WGS sequence"/>
</dbReference>
<protein>
    <submittedName>
        <fullName evidence="1">Uncharacterized protein</fullName>
    </submittedName>
</protein>
<reference evidence="1 2" key="1">
    <citation type="submission" date="2020-04" db="EMBL/GenBank/DDBJ databases">
        <authorList>
            <person name="Hitch T.C.A."/>
            <person name="Wylensek D."/>
            <person name="Clavel T."/>
        </authorList>
    </citation>
    <scope>NUCLEOTIDE SEQUENCE [LARGE SCALE GENOMIC DNA]</scope>
    <source>
        <strain evidence="1 2">COR2-253-APC-1A</strain>
    </source>
</reference>
<name>A0A848B3B5_9BACT</name>
<dbReference type="AlphaFoldDB" id="A0A848B3B5"/>
<sequence>MAKKTVLQETGAGSMSSLGLGVVTLRRKYLYCQINQSDREKNGKVANSASLFGSRKGDGGGNALTAGNKNSRCLFLIPASAFARVVLLRLRSAFADLAFRLLLSCACAARQQPTSVPPLDRVPVARGGDAAKAAVILDFYFWESWTASGKLPVA</sequence>
<accession>A0A848B3B5</accession>
<gene>
    <name evidence="1" type="ORF">HF882_12200</name>
</gene>